<dbReference type="SUPFAM" id="SSF51735">
    <property type="entry name" value="NAD(P)-binding Rossmann-fold domains"/>
    <property type="match status" value="1"/>
</dbReference>
<feature type="domain" description="Oxidoreductase DRL-like catalytic" evidence="2">
    <location>
        <begin position="191"/>
        <end position="219"/>
    </location>
</feature>
<feature type="domain" description="Aspartate/homoserine dehydrogenase NAD-binding" evidence="1">
    <location>
        <begin position="75"/>
        <end position="184"/>
    </location>
</feature>
<dbReference type="Pfam" id="PF03447">
    <property type="entry name" value="NAD_binding_3"/>
    <property type="match status" value="1"/>
</dbReference>
<dbReference type="PANTHER" id="PTHR37850">
    <property type="entry name" value="STRU PROTEIN"/>
    <property type="match status" value="1"/>
</dbReference>
<feature type="domain" description="Oxidoreductase DRL-like catalytic" evidence="2">
    <location>
        <begin position="265"/>
        <end position="372"/>
    </location>
</feature>
<dbReference type="EMBL" id="VXPY01000047">
    <property type="protein sequence ID" value="MYD90079.1"/>
    <property type="molecule type" value="Genomic_DNA"/>
</dbReference>
<dbReference type="InterPro" id="IPR048423">
    <property type="entry name" value="DRL_cat"/>
</dbReference>
<evidence type="ECO:0008006" key="4">
    <source>
        <dbReference type="Google" id="ProtNLM"/>
    </source>
</evidence>
<sequence length="479" mass="50911">MDRPVARSVTVWAWLDGSRHREFVRCHCAISPAGRIVAMDWRALLLPREKPVAVGLIGLGSFGLSFLRQSLHVPGMSVVALCDADGEGGLAAAKAAGLTHPTICETATAAQRILEQGKLPLLVDGTELPFSMLDAVVEASGAPEAGARHGEAALRNGCHLVLVNKETACTAGPALAAMARANGLVYSMADGDQPAMVLEMVQWARVLGLDVVCAGKAGEADVPAAEVATGGSSSVSAAGDSLVSTVRSRSEHIPLQQRVRVPDIAEMAIVINETGFGWNSPGLFGPAMHYAEMASLLRHMDDGGLLDSTPAVEIANLITHPRAPSMAGGVFIVIRAREGDDWSQLAPKRHLMSPDGRHILLWRPYHLLGLETPLSVLAAVHLGVPTSGRNVEHRVDVVARTEVPFHAGQVLAMDRAHCVQDLKAELTAPQSDGPDTCVPYYVAASCSLLRDVPAGRHLRWRDVDIPSDSSLQRLRRESA</sequence>
<dbReference type="Gene3D" id="3.40.50.720">
    <property type="entry name" value="NAD(P)-binding Rossmann-like Domain"/>
    <property type="match status" value="1"/>
</dbReference>
<dbReference type="PANTHER" id="PTHR37850:SF3">
    <property type="entry name" value="BLR7815 PROTEIN"/>
    <property type="match status" value="1"/>
</dbReference>
<dbReference type="Pfam" id="PF21135">
    <property type="entry name" value="DRL_cat"/>
    <property type="match status" value="2"/>
</dbReference>
<evidence type="ECO:0000259" key="1">
    <source>
        <dbReference type="Pfam" id="PF03447"/>
    </source>
</evidence>
<evidence type="ECO:0000313" key="3">
    <source>
        <dbReference type="EMBL" id="MYD90079.1"/>
    </source>
</evidence>
<reference evidence="3" key="1">
    <citation type="submission" date="2019-09" db="EMBL/GenBank/DDBJ databases">
        <title>Characterisation of the sponge microbiome using genome-centric metagenomics.</title>
        <authorList>
            <person name="Engelberts J.P."/>
            <person name="Robbins S.J."/>
            <person name="De Goeij J.M."/>
            <person name="Aranda M."/>
            <person name="Bell S.C."/>
            <person name="Webster N.S."/>
        </authorList>
    </citation>
    <scope>NUCLEOTIDE SEQUENCE</scope>
    <source>
        <strain evidence="3">SB0662_bin_9</strain>
    </source>
</reference>
<dbReference type="GO" id="GO:0016491">
    <property type="term" value="F:oxidoreductase activity"/>
    <property type="evidence" value="ECO:0007669"/>
    <property type="project" value="InterPro"/>
</dbReference>
<protein>
    <recommendedName>
        <fullName evidence="4">Aspartate/homoserine dehydrogenase NAD-binding domain-containing protein</fullName>
    </recommendedName>
</protein>
<organism evidence="3">
    <name type="scientific">Caldilineaceae bacterium SB0662_bin_9</name>
    <dbReference type="NCBI Taxonomy" id="2605258"/>
    <lineage>
        <taxon>Bacteria</taxon>
        <taxon>Bacillati</taxon>
        <taxon>Chloroflexota</taxon>
        <taxon>Caldilineae</taxon>
        <taxon>Caldilineales</taxon>
        <taxon>Caldilineaceae</taxon>
    </lineage>
</organism>
<comment type="caution">
    <text evidence="3">The sequence shown here is derived from an EMBL/GenBank/DDBJ whole genome shotgun (WGS) entry which is preliminary data.</text>
</comment>
<name>A0A6B1DQR4_9CHLR</name>
<evidence type="ECO:0000259" key="2">
    <source>
        <dbReference type="Pfam" id="PF21135"/>
    </source>
</evidence>
<dbReference type="InterPro" id="IPR005106">
    <property type="entry name" value="Asp/hSer_DH_NAD-bd"/>
</dbReference>
<gene>
    <name evidence="3" type="ORF">F4Y08_07035</name>
</gene>
<dbReference type="InterPro" id="IPR036291">
    <property type="entry name" value="NAD(P)-bd_dom_sf"/>
</dbReference>
<proteinExistence type="predicted"/>
<dbReference type="GO" id="GO:0050661">
    <property type="term" value="F:NADP binding"/>
    <property type="evidence" value="ECO:0007669"/>
    <property type="project" value="InterPro"/>
</dbReference>
<accession>A0A6B1DQR4</accession>
<dbReference type="AlphaFoldDB" id="A0A6B1DQR4"/>